<evidence type="ECO:0000256" key="4">
    <source>
        <dbReference type="ARBA" id="ARBA00022490"/>
    </source>
</evidence>
<protein>
    <recommendedName>
        <fullName evidence="3">Cell division protein ZapA</fullName>
    </recommendedName>
    <alternativeName>
        <fullName evidence="11">Z ring-associated protein ZapA</fullName>
    </alternativeName>
</protein>
<evidence type="ECO:0000256" key="10">
    <source>
        <dbReference type="ARBA" id="ARBA00026068"/>
    </source>
</evidence>
<evidence type="ECO:0000313" key="14">
    <source>
        <dbReference type="Proteomes" id="UP000502699"/>
    </source>
</evidence>
<comment type="subcellular location">
    <subcellularLocation>
        <location evidence="1">Cytoplasm</location>
    </subcellularLocation>
</comment>
<reference evidence="14" key="1">
    <citation type="submission" date="2020-01" db="EMBL/GenBank/DDBJ databases">
        <title>Caldichromatium gen. nov., sp. nov., a thermophilic purple sulfur bacterium member of the family Chromatiaceae isolated from Nakabusa hot spring, Japan.</title>
        <authorList>
            <person name="Saini M.K."/>
            <person name="Hanada S."/>
            <person name="Tank M."/>
        </authorList>
    </citation>
    <scope>NUCLEOTIDE SEQUENCE [LARGE SCALE GENOMIC DNA]</scope>
    <source>
        <strain evidence="14">No.7</strain>
    </source>
</reference>
<dbReference type="SUPFAM" id="SSF102829">
    <property type="entry name" value="Cell division protein ZapA-like"/>
    <property type="match status" value="1"/>
</dbReference>
<sequence length="127" mass="14600">MIEEPLQLTIKILDKEYRIACEFHEQDDLKASARLLDNRMREIRQTGRVVGTDRIAVMAALNIAYDLIQLQRACAGTENELNRRLQQLQERVNQALAGERDELCEPPRFDQPEPVSQSALDAPREKV</sequence>
<dbReference type="Gene3D" id="1.20.5.50">
    <property type="match status" value="1"/>
</dbReference>
<dbReference type="Proteomes" id="UP000502699">
    <property type="component" value="Chromosome"/>
</dbReference>
<keyword evidence="6" id="KW-0175">Coiled coil</keyword>
<proteinExistence type="inferred from homology"/>
<comment type="function">
    <text evidence="9">Activator of cell division through the inhibition of FtsZ GTPase activity, therefore promoting FtsZ assembly into bundles of protofilaments necessary for the formation of the division Z ring. It is recruited early at mid-cell but it is not essential for cell division.</text>
</comment>
<dbReference type="GO" id="GO:0032153">
    <property type="term" value="C:cell division site"/>
    <property type="evidence" value="ECO:0007669"/>
    <property type="project" value="TreeGrafter"/>
</dbReference>
<evidence type="ECO:0000256" key="11">
    <source>
        <dbReference type="ARBA" id="ARBA00033158"/>
    </source>
</evidence>
<dbReference type="PANTHER" id="PTHR34981:SF1">
    <property type="entry name" value="CELL DIVISION PROTEIN ZAPA"/>
    <property type="match status" value="1"/>
</dbReference>
<evidence type="ECO:0000256" key="7">
    <source>
        <dbReference type="ARBA" id="ARBA00023210"/>
    </source>
</evidence>
<name>A0A6G7VAJ3_9GAMM</name>
<keyword evidence="4" id="KW-0963">Cytoplasm</keyword>
<keyword evidence="14" id="KW-1185">Reference proteome</keyword>
<dbReference type="EMBL" id="CP048029">
    <property type="protein sequence ID" value="QIK36886.1"/>
    <property type="molecule type" value="Genomic_DNA"/>
</dbReference>
<dbReference type="GO" id="GO:0000917">
    <property type="term" value="P:division septum assembly"/>
    <property type="evidence" value="ECO:0007669"/>
    <property type="project" value="UniProtKB-KW"/>
</dbReference>
<evidence type="ECO:0000256" key="12">
    <source>
        <dbReference type="SAM" id="MobiDB-lite"/>
    </source>
</evidence>
<keyword evidence="8" id="KW-0131">Cell cycle</keyword>
<comment type="similarity">
    <text evidence="2">Belongs to the ZapA family. Type 1 subfamily.</text>
</comment>
<dbReference type="Pfam" id="PF05164">
    <property type="entry name" value="ZapA"/>
    <property type="match status" value="1"/>
</dbReference>
<feature type="region of interest" description="Disordered" evidence="12">
    <location>
        <begin position="103"/>
        <end position="127"/>
    </location>
</feature>
<evidence type="ECO:0000256" key="8">
    <source>
        <dbReference type="ARBA" id="ARBA00023306"/>
    </source>
</evidence>
<dbReference type="GO" id="GO:0000921">
    <property type="term" value="P:septin ring assembly"/>
    <property type="evidence" value="ECO:0007669"/>
    <property type="project" value="TreeGrafter"/>
</dbReference>
<evidence type="ECO:0000256" key="3">
    <source>
        <dbReference type="ARBA" id="ARBA00015195"/>
    </source>
</evidence>
<keyword evidence="7" id="KW-0717">Septation</keyword>
<gene>
    <name evidence="13" type="ORF">GWK36_01465</name>
</gene>
<organism evidence="13 14">
    <name type="scientific">Caldichromatium japonicum</name>
    <dbReference type="NCBI Taxonomy" id="2699430"/>
    <lineage>
        <taxon>Bacteria</taxon>
        <taxon>Pseudomonadati</taxon>
        <taxon>Pseudomonadota</taxon>
        <taxon>Gammaproteobacteria</taxon>
        <taxon>Chromatiales</taxon>
        <taxon>Chromatiaceae</taxon>
        <taxon>Caldichromatium</taxon>
    </lineage>
</organism>
<dbReference type="AlphaFoldDB" id="A0A6G7VAJ3"/>
<evidence type="ECO:0000256" key="9">
    <source>
        <dbReference type="ARBA" id="ARBA00024910"/>
    </source>
</evidence>
<evidence type="ECO:0000256" key="6">
    <source>
        <dbReference type="ARBA" id="ARBA00023054"/>
    </source>
</evidence>
<evidence type="ECO:0000313" key="13">
    <source>
        <dbReference type="EMBL" id="QIK36886.1"/>
    </source>
</evidence>
<dbReference type="InterPro" id="IPR036192">
    <property type="entry name" value="Cell_div_ZapA-like_sf"/>
</dbReference>
<accession>A0A6G7VAJ3</accession>
<dbReference type="GO" id="GO:0005829">
    <property type="term" value="C:cytosol"/>
    <property type="evidence" value="ECO:0007669"/>
    <property type="project" value="TreeGrafter"/>
</dbReference>
<dbReference type="KEGG" id="cjap:GWK36_01465"/>
<evidence type="ECO:0000256" key="2">
    <source>
        <dbReference type="ARBA" id="ARBA00010074"/>
    </source>
</evidence>
<evidence type="ECO:0000256" key="5">
    <source>
        <dbReference type="ARBA" id="ARBA00022618"/>
    </source>
</evidence>
<dbReference type="InterPro" id="IPR007838">
    <property type="entry name" value="Cell_div_ZapA-like"/>
</dbReference>
<dbReference type="InterPro" id="IPR042233">
    <property type="entry name" value="Cell_div_ZapA_N"/>
</dbReference>
<dbReference type="RefSeq" id="WP_166269457.1">
    <property type="nucleotide sequence ID" value="NZ_CP048029.1"/>
</dbReference>
<comment type="subunit">
    <text evidence="10">Homodimer. Interacts with FtsZ.</text>
</comment>
<evidence type="ECO:0000256" key="1">
    <source>
        <dbReference type="ARBA" id="ARBA00004496"/>
    </source>
</evidence>
<dbReference type="GO" id="GO:0030428">
    <property type="term" value="C:cell septum"/>
    <property type="evidence" value="ECO:0007669"/>
    <property type="project" value="TreeGrafter"/>
</dbReference>
<dbReference type="Gene3D" id="3.30.160.880">
    <property type="entry name" value="Cell division protein ZapA protomer, N-terminal domain"/>
    <property type="match status" value="1"/>
</dbReference>
<dbReference type="GO" id="GO:0043093">
    <property type="term" value="P:FtsZ-dependent cytokinesis"/>
    <property type="evidence" value="ECO:0007669"/>
    <property type="project" value="TreeGrafter"/>
</dbReference>
<dbReference type="PANTHER" id="PTHR34981">
    <property type="entry name" value="CELL DIVISION PROTEIN ZAPA"/>
    <property type="match status" value="1"/>
</dbReference>
<keyword evidence="5 13" id="KW-0132">Cell division</keyword>